<keyword evidence="3" id="KW-1185">Reference proteome</keyword>
<dbReference type="RefSeq" id="WP_097079914.1">
    <property type="nucleotide sequence ID" value="NZ_BAABHT010000001.1"/>
</dbReference>
<feature type="signal peptide" evidence="1">
    <location>
        <begin position="1"/>
        <end position="20"/>
    </location>
</feature>
<feature type="chain" id="PRO_5012896127" evidence="1">
    <location>
        <begin position="21"/>
        <end position="155"/>
    </location>
</feature>
<reference evidence="3" key="1">
    <citation type="submission" date="2016-09" db="EMBL/GenBank/DDBJ databases">
        <authorList>
            <person name="Varghese N."/>
            <person name="Submissions S."/>
        </authorList>
    </citation>
    <scope>NUCLEOTIDE SEQUENCE [LARGE SCALE GENOMIC DNA]</scope>
    <source>
        <strain evidence="3">ANC 4466</strain>
    </source>
</reference>
<evidence type="ECO:0000313" key="3">
    <source>
        <dbReference type="Proteomes" id="UP000219042"/>
    </source>
</evidence>
<dbReference type="OrthoDB" id="5739641at2"/>
<name>A0A240EBS5_9GAMM</name>
<accession>A0A240EBS5</accession>
<dbReference type="AlphaFoldDB" id="A0A240EBS5"/>
<evidence type="ECO:0000256" key="1">
    <source>
        <dbReference type="SAM" id="SignalP"/>
    </source>
</evidence>
<evidence type="ECO:0000313" key="2">
    <source>
        <dbReference type="EMBL" id="SNX46168.1"/>
    </source>
</evidence>
<proteinExistence type="predicted"/>
<sequence>MKKLITATLLIIAATPAICAAQVPFKINQKTGFITYGSCHMDSCSWAKAVSTSIIQNTPNQVILDVRILGGDSPNVSNASKKISWAKKPHKITLVCSYQQPSISVGGQLDVLPLNDFGVPRVLESSANLYFAYCHSFNGEIDDGIKKYGYQVQPY</sequence>
<protein>
    <submittedName>
        <fullName evidence="2">Uncharacterized protein</fullName>
    </submittedName>
</protein>
<keyword evidence="1" id="KW-0732">Signal</keyword>
<organism evidence="2 3">
    <name type="scientific">Acinetobacter puyangensis</name>
    <dbReference type="NCBI Taxonomy" id="1096779"/>
    <lineage>
        <taxon>Bacteria</taxon>
        <taxon>Pseudomonadati</taxon>
        <taxon>Pseudomonadota</taxon>
        <taxon>Gammaproteobacteria</taxon>
        <taxon>Moraxellales</taxon>
        <taxon>Moraxellaceae</taxon>
        <taxon>Acinetobacter</taxon>
    </lineage>
</organism>
<dbReference type="EMBL" id="OANT01000008">
    <property type="protein sequence ID" value="SNX46168.1"/>
    <property type="molecule type" value="Genomic_DNA"/>
</dbReference>
<dbReference type="Proteomes" id="UP000219042">
    <property type="component" value="Unassembled WGS sequence"/>
</dbReference>
<gene>
    <name evidence="2" type="ORF">SAMN05421731_108119</name>
</gene>